<name>A0ACC0VHA0_9STRA</name>
<gene>
    <name evidence="1" type="ORF">PsorP6_014069</name>
</gene>
<evidence type="ECO:0000313" key="1">
    <source>
        <dbReference type="EMBL" id="KAI9905233.1"/>
    </source>
</evidence>
<dbReference type="Proteomes" id="UP001163321">
    <property type="component" value="Chromosome 9"/>
</dbReference>
<protein>
    <submittedName>
        <fullName evidence="1">Uncharacterized protein</fullName>
    </submittedName>
</protein>
<keyword evidence="2" id="KW-1185">Reference proteome</keyword>
<accession>A0ACC0VHA0</accession>
<dbReference type="EMBL" id="CM047588">
    <property type="protein sequence ID" value="KAI9905233.1"/>
    <property type="molecule type" value="Genomic_DNA"/>
</dbReference>
<organism evidence="1 2">
    <name type="scientific">Peronosclerospora sorghi</name>
    <dbReference type="NCBI Taxonomy" id="230839"/>
    <lineage>
        <taxon>Eukaryota</taxon>
        <taxon>Sar</taxon>
        <taxon>Stramenopiles</taxon>
        <taxon>Oomycota</taxon>
        <taxon>Peronosporomycetes</taxon>
        <taxon>Peronosporales</taxon>
        <taxon>Peronosporaceae</taxon>
        <taxon>Peronosclerospora</taxon>
    </lineage>
</organism>
<comment type="caution">
    <text evidence="1">The sequence shown here is derived from an EMBL/GenBank/DDBJ whole genome shotgun (WGS) entry which is preliminary data.</text>
</comment>
<sequence length="78" mass="8678">MNLKVRKRLSQHWNEHRPRSHSRMVPRSTRTSLATTTDMQISSNHTLHLEAVSVGGFCVSVLSDGVFGLECGSNKTKA</sequence>
<evidence type="ECO:0000313" key="2">
    <source>
        <dbReference type="Proteomes" id="UP001163321"/>
    </source>
</evidence>
<reference evidence="1 2" key="1">
    <citation type="journal article" date="2022" name="bioRxiv">
        <title>The genome of the oomycete Peronosclerospora sorghi, a cosmopolitan pathogen of maize and sorghum, is inflated with dispersed pseudogenes.</title>
        <authorList>
            <person name="Fletcher K."/>
            <person name="Martin F."/>
            <person name="Isakeit T."/>
            <person name="Cavanaugh K."/>
            <person name="Magill C."/>
            <person name="Michelmore R."/>
        </authorList>
    </citation>
    <scope>NUCLEOTIDE SEQUENCE [LARGE SCALE GENOMIC DNA]</scope>
    <source>
        <strain evidence="1">P6</strain>
    </source>
</reference>
<proteinExistence type="predicted"/>